<accession>A0A9D9N3N4</accession>
<reference evidence="1" key="2">
    <citation type="journal article" date="2021" name="PeerJ">
        <title>Extensive microbial diversity within the chicken gut microbiome revealed by metagenomics and culture.</title>
        <authorList>
            <person name="Gilroy R."/>
            <person name="Ravi A."/>
            <person name="Getino M."/>
            <person name="Pursley I."/>
            <person name="Horton D.L."/>
            <person name="Alikhan N.F."/>
            <person name="Baker D."/>
            <person name="Gharbi K."/>
            <person name="Hall N."/>
            <person name="Watson M."/>
            <person name="Adriaenssens E.M."/>
            <person name="Foster-Nyarko E."/>
            <person name="Jarju S."/>
            <person name="Secka A."/>
            <person name="Antonio M."/>
            <person name="Oren A."/>
            <person name="Chaudhuri R.R."/>
            <person name="La Ragione R."/>
            <person name="Hildebrand F."/>
            <person name="Pallen M.J."/>
        </authorList>
    </citation>
    <scope>NUCLEOTIDE SEQUENCE</scope>
    <source>
        <strain evidence="1">G3-3990</strain>
    </source>
</reference>
<dbReference type="InterPro" id="IPR014825">
    <property type="entry name" value="DNA_alkylation"/>
</dbReference>
<sequence length="239" mass="28055">MLPSAQKLREHLQGLYNEEKKDILQRFFKTGIGEYGEGDLFLGITVPQIRQAIKPYYSLPLEEIEQIINSQWHEVRLAAILILVKQAHNADAKKAHDIYTFYMNHVDDINNWDLVDLSAPQIVGNYLMDKDRSVLLTWAQNNHLWLQRIAIVATHSFIKQKQPDMTFQISDIYLHHPHDLIQKATGWMLREVGKKSGQEILMSYLTDHKKYQLMPRTMLRYAIERFPEDVRQKFLKGQA</sequence>
<dbReference type="Gene3D" id="1.25.10.90">
    <property type="match status" value="1"/>
</dbReference>
<dbReference type="CDD" id="cd06561">
    <property type="entry name" value="AlkD_like"/>
    <property type="match status" value="1"/>
</dbReference>
<dbReference type="EMBL" id="JADIMG010000010">
    <property type="protein sequence ID" value="MBO8458988.1"/>
    <property type="molecule type" value="Genomic_DNA"/>
</dbReference>
<proteinExistence type="predicted"/>
<protein>
    <submittedName>
        <fullName evidence="1">DNA alkylation repair protein</fullName>
    </submittedName>
</protein>
<evidence type="ECO:0000313" key="2">
    <source>
        <dbReference type="Proteomes" id="UP000823641"/>
    </source>
</evidence>
<dbReference type="SUPFAM" id="SSF48371">
    <property type="entry name" value="ARM repeat"/>
    <property type="match status" value="1"/>
</dbReference>
<evidence type="ECO:0000313" key="1">
    <source>
        <dbReference type="EMBL" id="MBO8458988.1"/>
    </source>
</evidence>
<dbReference type="AlphaFoldDB" id="A0A9D9N3N4"/>
<gene>
    <name evidence="1" type="ORF">IAA73_01445</name>
</gene>
<dbReference type="Proteomes" id="UP000823641">
    <property type="component" value="Unassembled WGS sequence"/>
</dbReference>
<name>A0A9D9N3N4_9BACT</name>
<organism evidence="1 2">
    <name type="scientific">Candidatus Gallipaludibacter merdavium</name>
    <dbReference type="NCBI Taxonomy" id="2840839"/>
    <lineage>
        <taxon>Bacteria</taxon>
        <taxon>Pseudomonadati</taxon>
        <taxon>Bacteroidota</taxon>
        <taxon>Bacteroidia</taxon>
        <taxon>Bacteroidales</taxon>
        <taxon>Candidatus Gallipaludibacter</taxon>
    </lineage>
</organism>
<reference evidence="1" key="1">
    <citation type="submission" date="2020-10" db="EMBL/GenBank/DDBJ databases">
        <authorList>
            <person name="Gilroy R."/>
        </authorList>
    </citation>
    <scope>NUCLEOTIDE SEQUENCE</scope>
    <source>
        <strain evidence="1">G3-3990</strain>
    </source>
</reference>
<dbReference type="Pfam" id="PF08713">
    <property type="entry name" value="DNA_alkylation"/>
    <property type="match status" value="1"/>
</dbReference>
<dbReference type="PANTHER" id="PTHR34070">
    <property type="entry name" value="ARMADILLO-TYPE FOLD"/>
    <property type="match status" value="1"/>
</dbReference>
<dbReference type="PANTHER" id="PTHR34070:SF1">
    <property type="entry name" value="DNA ALKYLATION REPAIR PROTEIN"/>
    <property type="match status" value="1"/>
</dbReference>
<dbReference type="InterPro" id="IPR016024">
    <property type="entry name" value="ARM-type_fold"/>
</dbReference>
<comment type="caution">
    <text evidence="1">The sequence shown here is derived from an EMBL/GenBank/DDBJ whole genome shotgun (WGS) entry which is preliminary data.</text>
</comment>